<reference evidence="2 3" key="1">
    <citation type="submission" date="2021-03" db="EMBL/GenBank/DDBJ databases">
        <authorList>
            <person name="King G.J."/>
            <person name="Bancroft I."/>
            <person name="Baten A."/>
            <person name="Bloomfield J."/>
            <person name="Borpatragohain P."/>
            <person name="He Z."/>
            <person name="Irish N."/>
            <person name="Irwin J."/>
            <person name="Liu K."/>
            <person name="Mauleon R.P."/>
            <person name="Moore J."/>
            <person name="Morris R."/>
            <person name="Ostergaard L."/>
            <person name="Wang B."/>
            <person name="Wells R."/>
        </authorList>
    </citation>
    <scope>NUCLEOTIDE SEQUENCE [LARGE SCALE GENOMIC DNA]</scope>
    <source>
        <strain evidence="2">R-o-18</strain>
        <tissue evidence="2">Leaf</tissue>
    </source>
</reference>
<feature type="region of interest" description="Disordered" evidence="1">
    <location>
        <begin position="1"/>
        <end position="75"/>
    </location>
</feature>
<keyword evidence="3" id="KW-1185">Reference proteome</keyword>
<organism evidence="2 3">
    <name type="scientific">Brassica rapa subsp. trilocularis</name>
    <dbReference type="NCBI Taxonomy" id="1813537"/>
    <lineage>
        <taxon>Eukaryota</taxon>
        <taxon>Viridiplantae</taxon>
        <taxon>Streptophyta</taxon>
        <taxon>Embryophyta</taxon>
        <taxon>Tracheophyta</taxon>
        <taxon>Spermatophyta</taxon>
        <taxon>Magnoliopsida</taxon>
        <taxon>eudicotyledons</taxon>
        <taxon>Gunneridae</taxon>
        <taxon>Pentapetalae</taxon>
        <taxon>rosids</taxon>
        <taxon>malvids</taxon>
        <taxon>Brassicales</taxon>
        <taxon>Brassicaceae</taxon>
        <taxon>Brassiceae</taxon>
        <taxon>Brassica</taxon>
    </lineage>
</organism>
<comment type="caution">
    <text evidence="2">The sequence shown here is derived from an EMBL/GenBank/DDBJ whole genome shotgun (WGS) entry which is preliminary data.</text>
</comment>
<evidence type="ECO:0000313" key="3">
    <source>
        <dbReference type="Proteomes" id="UP000823674"/>
    </source>
</evidence>
<dbReference type="EMBL" id="JADBGQ010000005">
    <property type="protein sequence ID" value="KAG5397437.1"/>
    <property type="molecule type" value="Genomic_DNA"/>
</dbReference>
<name>A0ABQ7MFP1_BRACM</name>
<feature type="compositionally biased region" description="Pro residues" evidence="1">
    <location>
        <begin position="65"/>
        <end position="74"/>
    </location>
</feature>
<sequence length="232" mass="26837">MVKTIENMFQEQESEKYVTNAQKETQVQEAQEEETLDITPPIAYKRRSSPRVQPQERQQAKPCPSRTPPPPPPQAAAAREALAAATEPLAVASLIQYGREGAGVDVRMVQVFSRVWVMVSDKVHRARTVTDVIIKMNLEGNNGRNLHSGRRLMKKQRMFMRLNQMIPSYKLIPEEERCLSKFEHKKLTEYEEAMTKRENEMIEADRLMERMISSVEKLEIRVIKGEMKGRRL</sequence>
<proteinExistence type="predicted"/>
<evidence type="ECO:0000256" key="1">
    <source>
        <dbReference type="SAM" id="MobiDB-lite"/>
    </source>
</evidence>
<accession>A0ABQ7MFP1</accession>
<evidence type="ECO:0000313" key="2">
    <source>
        <dbReference type="EMBL" id="KAG5397437.1"/>
    </source>
</evidence>
<gene>
    <name evidence="2" type="primary">A05g504930.1_BraROA</name>
    <name evidence="2" type="ORF">IGI04_019251</name>
</gene>
<protein>
    <submittedName>
        <fullName evidence="2">Uncharacterized protein</fullName>
    </submittedName>
</protein>
<dbReference type="Proteomes" id="UP000823674">
    <property type="component" value="Chromosome A05"/>
</dbReference>